<feature type="region of interest" description="Disordered" evidence="1">
    <location>
        <begin position="121"/>
        <end position="184"/>
    </location>
</feature>
<dbReference type="EMBL" id="JAQNDM010000002">
    <property type="protein sequence ID" value="MDC0712559.1"/>
    <property type="molecule type" value="Genomic_DNA"/>
</dbReference>
<keyword evidence="3" id="KW-1185">Reference proteome</keyword>
<evidence type="ECO:0008006" key="4">
    <source>
        <dbReference type="Google" id="ProtNLM"/>
    </source>
</evidence>
<evidence type="ECO:0000313" key="2">
    <source>
        <dbReference type="EMBL" id="MDC0712559.1"/>
    </source>
</evidence>
<organism evidence="2 3">
    <name type="scientific">Stigmatella ashevillensis</name>
    <dbReference type="NCBI Taxonomy" id="2995309"/>
    <lineage>
        <taxon>Bacteria</taxon>
        <taxon>Pseudomonadati</taxon>
        <taxon>Myxococcota</taxon>
        <taxon>Myxococcia</taxon>
        <taxon>Myxococcales</taxon>
        <taxon>Cystobacterineae</taxon>
        <taxon>Archangiaceae</taxon>
        <taxon>Stigmatella</taxon>
    </lineage>
</organism>
<reference evidence="2 3" key="1">
    <citation type="submission" date="2022-11" db="EMBL/GenBank/DDBJ databases">
        <title>Minimal conservation of predation-associated metabolite biosynthetic gene clusters underscores biosynthetic potential of Myxococcota including descriptions for ten novel species: Archangium lansinium sp. nov., Myxococcus landrumus sp. nov., Nannocystis bai.</title>
        <authorList>
            <person name="Ahearne A."/>
            <person name="Stevens C."/>
            <person name="Dowd S."/>
        </authorList>
    </citation>
    <scope>NUCLEOTIDE SEQUENCE [LARGE SCALE GENOMIC DNA]</scope>
    <source>
        <strain evidence="2 3">NCWAL01</strain>
    </source>
</reference>
<gene>
    <name evidence="2" type="ORF">POL68_29115</name>
</gene>
<evidence type="ECO:0000256" key="1">
    <source>
        <dbReference type="SAM" id="MobiDB-lite"/>
    </source>
</evidence>
<evidence type="ECO:0000313" key="3">
    <source>
        <dbReference type="Proteomes" id="UP001221838"/>
    </source>
</evidence>
<proteinExistence type="predicted"/>
<name>A0ABT5DFV9_9BACT</name>
<protein>
    <recommendedName>
        <fullName evidence="4">DUF1622 domain-containing protein</fullName>
    </recommendedName>
</protein>
<comment type="caution">
    <text evidence="2">The sequence shown here is derived from an EMBL/GenBank/DDBJ whole genome shotgun (WGS) entry which is preliminary data.</text>
</comment>
<sequence>MDAHRLPKGLGWLSVGLGITELTFAKGICRLLGLRGHAGLVRALGARELVTGIGLLSQPERRPWLLGRVAGDAIDLSVLGATLNRSTTAASAWRFAATVAVLGITLIDVYAASAPRLRRISNPGKGDVREGPMESWRGSGLAEDVGADASGTSAEWDEAKRHQMMQDAQSRLGLPDPESLTPRS</sequence>
<dbReference type="RefSeq" id="WP_272142695.1">
    <property type="nucleotide sequence ID" value="NZ_JAQNDM010000002.1"/>
</dbReference>
<accession>A0ABT5DFV9</accession>
<dbReference type="Proteomes" id="UP001221838">
    <property type="component" value="Unassembled WGS sequence"/>
</dbReference>